<dbReference type="AlphaFoldDB" id="A0A171DQY3"/>
<gene>
    <name evidence="2" type="ORF">PS9374_07157</name>
</gene>
<dbReference type="EMBL" id="BDCX01000034">
    <property type="protein sequence ID" value="GAT71466.1"/>
    <property type="molecule type" value="Genomic_DNA"/>
</dbReference>
<keyword evidence="3" id="KW-1185">Reference proteome</keyword>
<comment type="caution">
    <text evidence="2">The sequence shown here is derived from an EMBL/GenBank/DDBJ whole genome shotgun (WGS) entry which is preliminary data.</text>
</comment>
<feature type="transmembrane region" description="Helical" evidence="1">
    <location>
        <begin position="166"/>
        <end position="184"/>
    </location>
</feature>
<keyword evidence="1" id="KW-1133">Transmembrane helix</keyword>
<proteinExistence type="predicted"/>
<protein>
    <submittedName>
        <fullName evidence="2">Uncharacterized protein</fullName>
    </submittedName>
</protein>
<accession>A0A171DQY3</accession>
<evidence type="ECO:0000313" key="2">
    <source>
        <dbReference type="EMBL" id="GAT71466.1"/>
    </source>
</evidence>
<dbReference type="RefSeq" id="WP_068904586.1">
    <property type="nucleotide sequence ID" value="NZ_BDCX01000034.1"/>
</dbReference>
<feature type="transmembrane region" description="Helical" evidence="1">
    <location>
        <begin position="119"/>
        <end position="146"/>
    </location>
</feature>
<evidence type="ECO:0000313" key="3">
    <source>
        <dbReference type="Proteomes" id="UP000077701"/>
    </source>
</evidence>
<dbReference type="OrthoDB" id="5198105at2"/>
<name>A0A171DQY3_9ACTN</name>
<dbReference type="STRING" id="161355.PS9374_07157"/>
<organism evidence="2 3">
    <name type="scientific">Planomonospora sphaerica</name>
    <dbReference type="NCBI Taxonomy" id="161355"/>
    <lineage>
        <taxon>Bacteria</taxon>
        <taxon>Bacillati</taxon>
        <taxon>Actinomycetota</taxon>
        <taxon>Actinomycetes</taxon>
        <taxon>Streptosporangiales</taxon>
        <taxon>Streptosporangiaceae</taxon>
        <taxon>Planomonospora</taxon>
    </lineage>
</organism>
<keyword evidence="1" id="KW-0812">Transmembrane</keyword>
<reference evidence="3" key="2">
    <citation type="submission" date="2016-04" db="EMBL/GenBank/DDBJ databases">
        <title>Planomonospora sphaerica JCM9374 whole genome shotgun sequence.</title>
        <authorList>
            <person name="Suzuki T."/>
            <person name="Dohra H."/>
            <person name="Kodani S."/>
        </authorList>
    </citation>
    <scope>NUCLEOTIDE SEQUENCE [LARGE SCALE GENOMIC DNA]</scope>
    <source>
        <strain evidence="3">JCM 9374</strain>
    </source>
</reference>
<sequence>MSDLLDRLATGRRVAWLLAALVVLMTVMNVAATVFAASTGGVGLLDMAGGRNLLNPRPGGYTPQEAYAMLAAYGPGGRRTHLLLLLCGDILFPLVYVGFTAAALRLAALRRKAPAWLRAAGLVLPMAYLVADYGENAGIAALLLAYPSRLDGLAATVNTVTSAKTVLGAVALLAALAGWVLTGWKRRTDPAPLPRPTA</sequence>
<keyword evidence="1" id="KW-0472">Membrane</keyword>
<dbReference type="Proteomes" id="UP000077701">
    <property type="component" value="Unassembled WGS sequence"/>
</dbReference>
<evidence type="ECO:0000256" key="1">
    <source>
        <dbReference type="SAM" id="Phobius"/>
    </source>
</evidence>
<feature type="transmembrane region" description="Helical" evidence="1">
    <location>
        <begin position="82"/>
        <end position="107"/>
    </location>
</feature>
<reference evidence="2 3" key="1">
    <citation type="journal article" date="2016" name="Genome Announc.">
        <title>Draft Genome Sequence of Planomonospora sphaerica JCM9374, a Rare Actinomycete.</title>
        <authorList>
            <person name="Dohra H."/>
            <person name="Suzuki T."/>
            <person name="Inoue Y."/>
            <person name="Kodani S."/>
        </authorList>
    </citation>
    <scope>NUCLEOTIDE SEQUENCE [LARGE SCALE GENOMIC DNA]</scope>
    <source>
        <strain evidence="2 3">JCM 9374</strain>
    </source>
</reference>